<keyword evidence="3" id="KW-0862">Zinc</keyword>
<dbReference type="PANTHER" id="PTHR13173">
    <property type="entry name" value="WW DOMAIN BINDING PROTEIN 4"/>
    <property type="match status" value="1"/>
</dbReference>
<feature type="compositionally biased region" description="Basic and acidic residues" evidence="4">
    <location>
        <begin position="51"/>
        <end position="67"/>
    </location>
</feature>
<keyword evidence="7" id="KW-1185">Reference proteome</keyword>
<evidence type="ECO:0000256" key="2">
    <source>
        <dbReference type="ARBA" id="ARBA00022771"/>
    </source>
</evidence>
<name>A0ABR4B2F7_9LECA</name>
<reference evidence="6 7" key="1">
    <citation type="submission" date="2024-09" db="EMBL/GenBank/DDBJ databases">
        <title>Rethinking Asexuality: The Enigmatic Case of Functional Sexual Genes in Lepraria (Stereocaulaceae).</title>
        <authorList>
            <person name="Doellman M."/>
            <person name="Sun Y."/>
            <person name="Barcenas-Pena A."/>
            <person name="Lumbsch H.T."/>
            <person name="Grewe F."/>
        </authorList>
    </citation>
    <scope>NUCLEOTIDE SEQUENCE [LARGE SCALE GENOMIC DNA]</scope>
    <source>
        <strain evidence="6 7">Grewe 0041</strain>
    </source>
</reference>
<evidence type="ECO:0000313" key="7">
    <source>
        <dbReference type="Proteomes" id="UP001590951"/>
    </source>
</evidence>
<dbReference type="SMART" id="SM00451">
    <property type="entry name" value="ZnF_U1"/>
    <property type="match status" value="1"/>
</dbReference>
<evidence type="ECO:0000313" key="6">
    <source>
        <dbReference type="EMBL" id="KAL2051925.1"/>
    </source>
</evidence>
<gene>
    <name evidence="6" type="ORF">ABVK25_007840</name>
</gene>
<dbReference type="InterPro" id="IPR036236">
    <property type="entry name" value="Znf_C2H2_sf"/>
</dbReference>
<protein>
    <recommendedName>
        <fullName evidence="5">U1-type domain-containing protein</fullName>
    </recommendedName>
</protein>
<feature type="region of interest" description="Disordered" evidence="4">
    <location>
        <begin position="212"/>
        <end position="253"/>
    </location>
</feature>
<proteinExistence type="predicted"/>
<feature type="compositionally biased region" description="Polar residues" evidence="4">
    <location>
        <begin position="223"/>
        <end position="234"/>
    </location>
</feature>
<dbReference type="InterPro" id="IPR013085">
    <property type="entry name" value="U1-CZ_Znf_C2H2"/>
</dbReference>
<dbReference type="SUPFAM" id="SSF57667">
    <property type="entry name" value="beta-beta-alpha zinc fingers"/>
    <property type="match status" value="1"/>
</dbReference>
<evidence type="ECO:0000256" key="1">
    <source>
        <dbReference type="ARBA" id="ARBA00022723"/>
    </source>
</evidence>
<dbReference type="InterPro" id="IPR003604">
    <property type="entry name" value="Matrin/U1-like-C_Znf_C2H2"/>
</dbReference>
<keyword evidence="2" id="KW-0863">Zinc-finger</keyword>
<dbReference type="Gene3D" id="3.30.160.60">
    <property type="entry name" value="Classic Zinc Finger"/>
    <property type="match status" value="1"/>
</dbReference>
<feature type="region of interest" description="Disordered" evidence="4">
    <location>
        <begin position="51"/>
        <end position="101"/>
    </location>
</feature>
<evidence type="ECO:0000259" key="5">
    <source>
        <dbReference type="SMART" id="SM00451"/>
    </source>
</evidence>
<keyword evidence="1" id="KW-0479">Metal-binding</keyword>
<dbReference type="Pfam" id="PF06220">
    <property type="entry name" value="zf-U1"/>
    <property type="match status" value="1"/>
</dbReference>
<evidence type="ECO:0000256" key="3">
    <source>
        <dbReference type="ARBA" id="ARBA00022833"/>
    </source>
</evidence>
<dbReference type="Proteomes" id="UP001590951">
    <property type="component" value="Unassembled WGS sequence"/>
</dbReference>
<dbReference type="InterPro" id="IPR040023">
    <property type="entry name" value="WBP4"/>
</dbReference>
<feature type="compositionally biased region" description="Polar residues" evidence="4">
    <location>
        <begin position="295"/>
        <end position="304"/>
    </location>
</feature>
<dbReference type="EMBL" id="JBHFEH010000031">
    <property type="protein sequence ID" value="KAL2051925.1"/>
    <property type="molecule type" value="Genomic_DNA"/>
</dbReference>
<feature type="domain" description="U1-type" evidence="5">
    <location>
        <begin position="8"/>
        <end position="43"/>
    </location>
</feature>
<feature type="region of interest" description="Disordered" evidence="4">
    <location>
        <begin position="283"/>
        <end position="304"/>
    </location>
</feature>
<evidence type="ECO:0000256" key="4">
    <source>
        <dbReference type="SAM" id="MobiDB-lite"/>
    </source>
</evidence>
<sequence length="332" mass="37429">MSEYWKSTPKYWCKHCKIFVRDTKLEKTNHEATPKHQGNLKRFLRDLHKGHELEERDKQRAKDEVDRLNGVLSGSGSKAPPWKGKSVRPAPTASMQATPADRKKQLAQLVELGVAVPEDFRKEMAMAGDWQTTSQRLIYDTVKEKEVNEDVKTGGLNIGVRKRKFESQEEEAAGETVVRRGWGSTIRTYPGIGGDGDDDLDTLLKTTKALKSGGGIMGRTGPTDGSSQPEQSAELSGEKGVQPLHQTHRESSAKNLRATLLLRRRSQSRTLLEVLQLKRKKMQQRPGWYSRNARRSQSGRNDSLIDSYTLPRLFRIMSLHEPIAAGPNLSYR</sequence>
<organism evidence="6 7">
    <name type="scientific">Lepraria finkii</name>
    <dbReference type="NCBI Taxonomy" id="1340010"/>
    <lineage>
        <taxon>Eukaryota</taxon>
        <taxon>Fungi</taxon>
        <taxon>Dikarya</taxon>
        <taxon>Ascomycota</taxon>
        <taxon>Pezizomycotina</taxon>
        <taxon>Lecanoromycetes</taxon>
        <taxon>OSLEUM clade</taxon>
        <taxon>Lecanoromycetidae</taxon>
        <taxon>Lecanorales</taxon>
        <taxon>Lecanorineae</taxon>
        <taxon>Stereocaulaceae</taxon>
        <taxon>Lepraria</taxon>
    </lineage>
</organism>
<comment type="caution">
    <text evidence="6">The sequence shown here is derived from an EMBL/GenBank/DDBJ whole genome shotgun (WGS) entry which is preliminary data.</text>
</comment>
<dbReference type="PANTHER" id="PTHR13173:SF10">
    <property type="entry name" value="WW DOMAIN-BINDING PROTEIN 4"/>
    <property type="match status" value="1"/>
</dbReference>
<accession>A0ABR4B2F7</accession>